<evidence type="ECO:0000313" key="4">
    <source>
        <dbReference type="Proteomes" id="UP000030653"/>
    </source>
</evidence>
<protein>
    <recommendedName>
        <fullName evidence="5">Integral membrane protein</fullName>
    </recommendedName>
</protein>
<keyword evidence="2" id="KW-0812">Transmembrane</keyword>
<feature type="transmembrane region" description="Helical" evidence="2">
    <location>
        <begin position="125"/>
        <end position="147"/>
    </location>
</feature>
<dbReference type="RefSeq" id="XP_040623696.1">
    <property type="nucleotide sequence ID" value="XM_040777457.1"/>
</dbReference>
<feature type="transmembrane region" description="Helical" evidence="2">
    <location>
        <begin position="6"/>
        <end position="26"/>
    </location>
</feature>
<feature type="transmembrane region" description="Helical" evidence="2">
    <location>
        <begin position="153"/>
        <end position="175"/>
    </location>
</feature>
<evidence type="ECO:0000313" key="3">
    <source>
        <dbReference type="EMBL" id="EJT96798.1"/>
    </source>
</evidence>
<gene>
    <name evidence="3" type="ORF">DACRYDRAFT_97460</name>
</gene>
<keyword evidence="2" id="KW-1133">Transmembrane helix</keyword>
<feature type="transmembrane region" description="Helical" evidence="2">
    <location>
        <begin position="94"/>
        <end position="113"/>
    </location>
</feature>
<accession>M5FP40</accession>
<feature type="region of interest" description="Disordered" evidence="1">
    <location>
        <begin position="213"/>
        <end position="240"/>
    </location>
</feature>
<keyword evidence="4" id="KW-1185">Reference proteome</keyword>
<evidence type="ECO:0008006" key="5">
    <source>
        <dbReference type="Google" id="ProtNLM"/>
    </source>
</evidence>
<evidence type="ECO:0000256" key="2">
    <source>
        <dbReference type="SAM" id="Phobius"/>
    </source>
</evidence>
<feature type="transmembrane region" description="Helical" evidence="2">
    <location>
        <begin position="38"/>
        <end position="64"/>
    </location>
</feature>
<keyword evidence="2" id="KW-0472">Membrane</keyword>
<dbReference type="AlphaFoldDB" id="M5FP40"/>
<dbReference type="HOGENOM" id="CLU_1156352_0_0_1"/>
<sequence>MESCTVTMNWTLATTCFVYVAAGLVLSLRTWAIWNRNWYLGIGLGVAWGALTVAAIVFTTYTMVGLTAYGQLPGLPGCGPRVTPEASAASLKIYAIYCSYEGIIFLLTIGRGIQHLSKPSGLMLVLYRDAFLASTCLLTFSLINTILSSSNSPSFYCPYMLSFGFSFIVPCRIILNLRATTTELDDWDVVTTTRQPPNGRIPLGAYPVSDRATISERSTRRTRRHQSRFLETDWSDEEES</sequence>
<reference evidence="3 4" key="1">
    <citation type="journal article" date="2012" name="Science">
        <title>The Paleozoic origin of enzymatic lignin decomposition reconstructed from 31 fungal genomes.</title>
        <authorList>
            <person name="Floudas D."/>
            <person name="Binder M."/>
            <person name="Riley R."/>
            <person name="Barry K."/>
            <person name="Blanchette R.A."/>
            <person name="Henrissat B."/>
            <person name="Martinez A.T."/>
            <person name="Otillar R."/>
            <person name="Spatafora J.W."/>
            <person name="Yadav J.S."/>
            <person name="Aerts A."/>
            <person name="Benoit I."/>
            <person name="Boyd A."/>
            <person name="Carlson A."/>
            <person name="Copeland A."/>
            <person name="Coutinho P.M."/>
            <person name="de Vries R.P."/>
            <person name="Ferreira P."/>
            <person name="Findley K."/>
            <person name="Foster B."/>
            <person name="Gaskell J."/>
            <person name="Glotzer D."/>
            <person name="Gorecki P."/>
            <person name="Heitman J."/>
            <person name="Hesse C."/>
            <person name="Hori C."/>
            <person name="Igarashi K."/>
            <person name="Jurgens J.A."/>
            <person name="Kallen N."/>
            <person name="Kersten P."/>
            <person name="Kohler A."/>
            <person name="Kuees U."/>
            <person name="Kumar T.K.A."/>
            <person name="Kuo A."/>
            <person name="LaButti K."/>
            <person name="Larrondo L.F."/>
            <person name="Lindquist E."/>
            <person name="Ling A."/>
            <person name="Lombard V."/>
            <person name="Lucas S."/>
            <person name="Lundell T."/>
            <person name="Martin R."/>
            <person name="McLaughlin D.J."/>
            <person name="Morgenstern I."/>
            <person name="Morin E."/>
            <person name="Murat C."/>
            <person name="Nagy L.G."/>
            <person name="Nolan M."/>
            <person name="Ohm R.A."/>
            <person name="Patyshakuliyeva A."/>
            <person name="Rokas A."/>
            <person name="Ruiz-Duenas F.J."/>
            <person name="Sabat G."/>
            <person name="Salamov A."/>
            <person name="Samejima M."/>
            <person name="Schmutz J."/>
            <person name="Slot J.C."/>
            <person name="St John F."/>
            <person name="Stenlid J."/>
            <person name="Sun H."/>
            <person name="Sun S."/>
            <person name="Syed K."/>
            <person name="Tsang A."/>
            <person name="Wiebenga A."/>
            <person name="Young D."/>
            <person name="Pisabarro A."/>
            <person name="Eastwood D.C."/>
            <person name="Martin F."/>
            <person name="Cullen D."/>
            <person name="Grigoriev I.V."/>
            <person name="Hibbett D.S."/>
        </authorList>
    </citation>
    <scope>NUCLEOTIDE SEQUENCE [LARGE SCALE GENOMIC DNA]</scope>
    <source>
        <strain evidence="3 4">DJM-731 SS1</strain>
    </source>
</reference>
<name>M5FP40_DACPD</name>
<evidence type="ECO:0000256" key="1">
    <source>
        <dbReference type="SAM" id="MobiDB-lite"/>
    </source>
</evidence>
<dbReference type="EMBL" id="JH795880">
    <property type="protein sequence ID" value="EJT96798.1"/>
    <property type="molecule type" value="Genomic_DNA"/>
</dbReference>
<organism evidence="3 4">
    <name type="scientific">Dacryopinax primogenitus (strain DJM 731)</name>
    <name type="common">Brown rot fungus</name>
    <dbReference type="NCBI Taxonomy" id="1858805"/>
    <lineage>
        <taxon>Eukaryota</taxon>
        <taxon>Fungi</taxon>
        <taxon>Dikarya</taxon>
        <taxon>Basidiomycota</taxon>
        <taxon>Agaricomycotina</taxon>
        <taxon>Dacrymycetes</taxon>
        <taxon>Dacrymycetales</taxon>
        <taxon>Dacrymycetaceae</taxon>
        <taxon>Dacryopinax</taxon>
    </lineage>
</organism>
<dbReference type="Proteomes" id="UP000030653">
    <property type="component" value="Unassembled WGS sequence"/>
</dbReference>
<proteinExistence type="predicted"/>
<dbReference type="GeneID" id="63692519"/>